<dbReference type="AlphaFoldDB" id="A0A4U0EVN1"/>
<evidence type="ECO:0000313" key="6">
    <source>
        <dbReference type="EMBL" id="TJY35913.1"/>
    </source>
</evidence>
<protein>
    <submittedName>
        <fullName evidence="6">Cytochrome c</fullName>
    </submittedName>
</protein>
<dbReference type="RefSeq" id="WP_136843079.1">
    <property type="nucleotide sequence ID" value="NZ_SUPL01000004.1"/>
</dbReference>
<comment type="caution">
    <text evidence="6">The sequence shown here is derived from an EMBL/GenBank/DDBJ whole genome shotgun (WGS) entry which is preliminary data.</text>
</comment>
<reference evidence="6 7" key="1">
    <citation type="submission" date="2019-04" db="EMBL/GenBank/DDBJ databases">
        <title>Lacinutrix sp. nov., isolated from marine water.</title>
        <authorList>
            <person name="Kim W."/>
        </authorList>
    </citation>
    <scope>NUCLEOTIDE SEQUENCE [LARGE SCALE GENOMIC DNA]</scope>
    <source>
        <strain evidence="6 7">CAU 1491</strain>
    </source>
</reference>
<dbReference type="Pfam" id="PF00034">
    <property type="entry name" value="Cytochrom_C"/>
    <property type="match status" value="1"/>
</dbReference>
<dbReference type="GO" id="GO:0020037">
    <property type="term" value="F:heme binding"/>
    <property type="evidence" value="ECO:0007669"/>
    <property type="project" value="InterPro"/>
</dbReference>
<keyword evidence="1 4" id="KW-0349">Heme</keyword>
<dbReference type="SUPFAM" id="SSF46626">
    <property type="entry name" value="Cytochrome c"/>
    <property type="match status" value="1"/>
</dbReference>
<evidence type="ECO:0000313" key="7">
    <source>
        <dbReference type="Proteomes" id="UP000307657"/>
    </source>
</evidence>
<dbReference type="EMBL" id="SUPL01000004">
    <property type="protein sequence ID" value="TJY35913.1"/>
    <property type="molecule type" value="Genomic_DNA"/>
</dbReference>
<dbReference type="OrthoDB" id="1494333at2"/>
<evidence type="ECO:0000256" key="3">
    <source>
        <dbReference type="ARBA" id="ARBA00023004"/>
    </source>
</evidence>
<evidence type="ECO:0000256" key="4">
    <source>
        <dbReference type="PROSITE-ProRule" id="PRU00433"/>
    </source>
</evidence>
<dbReference type="InterPro" id="IPR009056">
    <property type="entry name" value="Cyt_c-like_dom"/>
</dbReference>
<dbReference type="Gene3D" id="1.10.760.10">
    <property type="entry name" value="Cytochrome c-like domain"/>
    <property type="match status" value="1"/>
</dbReference>
<dbReference type="GO" id="GO:0009055">
    <property type="term" value="F:electron transfer activity"/>
    <property type="evidence" value="ECO:0007669"/>
    <property type="project" value="InterPro"/>
</dbReference>
<dbReference type="InterPro" id="IPR036909">
    <property type="entry name" value="Cyt_c-like_dom_sf"/>
</dbReference>
<gene>
    <name evidence="6" type="ORF">E5167_08590</name>
</gene>
<accession>A0A4U0EVN1</accession>
<proteinExistence type="predicted"/>
<evidence type="ECO:0000256" key="2">
    <source>
        <dbReference type="ARBA" id="ARBA00022723"/>
    </source>
</evidence>
<feature type="domain" description="Cytochrome c" evidence="5">
    <location>
        <begin position="39"/>
        <end position="136"/>
    </location>
</feature>
<keyword evidence="3 4" id="KW-0408">Iron</keyword>
<dbReference type="Proteomes" id="UP000307657">
    <property type="component" value="Unassembled WGS sequence"/>
</dbReference>
<dbReference type="GO" id="GO:0046872">
    <property type="term" value="F:metal ion binding"/>
    <property type="evidence" value="ECO:0007669"/>
    <property type="project" value="UniProtKB-KW"/>
</dbReference>
<keyword evidence="2 4" id="KW-0479">Metal-binding</keyword>
<evidence type="ECO:0000259" key="5">
    <source>
        <dbReference type="PROSITE" id="PS51007"/>
    </source>
</evidence>
<dbReference type="PROSITE" id="PS51007">
    <property type="entry name" value="CYTC"/>
    <property type="match status" value="1"/>
</dbReference>
<keyword evidence="7" id="KW-1185">Reference proteome</keyword>
<name>A0A4U0EVN1_9FLAO</name>
<sequence>MKSIIKILIVTIVLLILATLFFSMIKSKSNYTAVAIIENNEHLGKKLMETHCYACHNPTTSHENRLAPPMVAVKKHYKSVNTSKEEFVSALKKWVEAPSEKLSKMPGAVRKFGIMPYAPYKAEDIELIADYIFDNDIEQPEWFQEHYQQEHGKGMGKGKNKN</sequence>
<evidence type="ECO:0000256" key="1">
    <source>
        <dbReference type="ARBA" id="ARBA00022617"/>
    </source>
</evidence>
<organism evidence="6 7">
    <name type="scientific">Pontimicrobium aquaticum</name>
    <dbReference type="NCBI Taxonomy" id="2565367"/>
    <lineage>
        <taxon>Bacteria</taxon>
        <taxon>Pseudomonadati</taxon>
        <taxon>Bacteroidota</taxon>
        <taxon>Flavobacteriia</taxon>
        <taxon>Flavobacteriales</taxon>
        <taxon>Flavobacteriaceae</taxon>
        <taxon>Pontimicrobium</taxon>
    </lineage>
</organism>